<dbReference type="Proteomes" id="UP000051950">
    <property type="component" value="Unassembled WGS sequence"/>
</dbReference>
<dbReference type="STRING" id="687842.ASU31_19010"/>
<evidence type="ECO:0000256" key="1">
    <source>
        <dbReference type="ARBA" id="ARBA00023125"/>
    </source>
</evidence>
<dbReference type="EMBL" id="LMZQ01000017">
    <property type="protein sequence ID" value="KRT14515.1"/>
    <property type="molecule type" value="Genomic_DNA"/>
</dbReference>
<dbReference type="InterPro" id="IPR050109">
    <property type="entry name" value="HTH-type_TetR-like_transc_reg"/>
</dbReference>
<feature type="DNA-binding region" description="H-T-H motif" evidence="2">
    <location>
        <begin position="24"/>
        <end position="43"/>
    </location>
</feature>
<dbReference type="GO" id="GO:0003700">
    <property type="term" value="F:DNA-binding transcription factor activity"/>
    <property type="evidence" value="ECO:0007669"/>
    <property type="project" value="TreeGrafter"/>
</dbReference>
<dbReference type="PANTHER" id="PTHR30055">
    <property type="entry name" value="HTH-TYPE TRANSCRIPTIONAL REGULATOR RUTR"/>
    <property type="match status" value="1"/>
</dbReference>
<dbReference type="RefSeq" id="WP_057933857.1">
    <property type="nucleotide sequence ID" value="NZ_LMZQ01000017.1"/>
</dbReference>
<dbReference type="GO" id="GO:0000976">
    <property type="term" value="F:transcription cis-regulatory region binding"/>
    <property type="evidence" value="ECO:0007669"/>
    <property type="project" value="TreeGrafter"/>
</dbReference>
<keyword evidence="1 2" id="KW-0238">DNA-binding</keyword>
<dbReference type="PROSITE" id="PS50977">
    <property type="entry name" value="HTH_TETR_2"/>
    <property type="match status" value="1"/>
</dbReference>
<dbReference type="OrthoDB" id="9802802at2"/>
<dbReference type="PRINTS" id="PR00455">
    <property type="entry name" value="HTHTETR"/>
</dbReference>
<keyword evidence="5" id="KW-1185">Reference proteome</keyword>
<evidence type="ECO:0000313" key="5">
    <source>
        <dbReference type="Proteomes" id="UP000051950"/>
    </source>
</evidence>
<evidence type="ECO:0000256" key="2">
    <source>
        <dbReference type="PROSITE-ProRule" id="PRU00335"/>
    </source>
</evidence>
<dbReference type="InterPro" id="IPR001647">
    <property type="entry name" value="HTH_TetR"/>
</dbReference>
<dbReference type="InterPro" id="IPR009057">
    <property type="entry name" value="Homeodomain-like_sf"/>
</dbReference>
<comment type="caution">
    <text evidence="4">The sequence shown here is derived from an EMBL/GenBank/DDBJ whole genome shotgun (WGS) entry which is preliminary data.</text>
</comment>
<feature type="domain" description="HTH tetR-type" evidence="3">
    <location>
        <begin position="1"/>
        <end position="61"/>
    </location>
</feature>
<organism evidence="4 5">
    <name type="scientific">Pedobacter ginsenosidimutans</name>
    <dbReference type="NCBI Taxonomy" id="687842"/>
    <lineage>
        <taxon>Bacteria</taxon>
        <taxon>Pseudomonadati</taxon>
        <taxon>Bacteroidota</taxon>
        <taxon>Sphingobacteriia</taxon>
        <taxon>Sphingobacteriales</taxon>
        <taxon>Sphingobacteriaceae</taxon>
        <taxon>Pedobacter</taxon>
    </lineage>
</organism>
<reference evidence="4 5" key="1">
    <citation type="submission" date="2015-11" db="EMBL/GenBank/DDBJ databases">
        <title>Sequence of Pedobacter ginsenosidimutans.</title>
        <authorList>
            <person name="Carson E."/>
            <person name="Keyser V."/>
            <person name="Newman J."/>
            <person name="Miller J."/>
        </authorList>
    </citation>
    <scope>NUCLEOTIDE SEQUENCE [LARGE SCALE GENOMIC DNA]</scope>
    <source>
        <strain evidence="4 5">KACC 14530</strain>
    </source>
</reference>
<dbReference type="PANTHER" id="PTHR30055:SF226">
    <property type="entry name" value="HTH-TYPE TRANSCRIPTIONAL REGULATOR PKSA"/>
    <property type="match status" value="1"/>
</dbReference>
<dbReference type="AlphaFoldDB" id="A0A0T5VKW2"/>
<name>A0A0T5VKW2_9SPHI</name>
<proteinExistence type="predicted"/>
<gene>
    <name evidence="4" type="ORF">ASU31_19010</name>
</gene>
<sequence length="202" mass="23864">MLNRNTIIDAAIQLFSYFGIEKTPLKDIAKSLRVSIPSLYWYFKNKDELVICVLEKITNEECILIEKQCIRYKSLSNFIDELVEIKRLTFEKYSRLYHSPDYLKKIGFLENLDLLRRVCVTENVNLISKSVFAKDDNSPHMFKEVFIRFLRELDMIFLTDAATRARFRGSGMTKRNDISDLICQKARSFLSEIMDRNIMVQY</sequence>
<dbReference type="SUPFAM" id="SSF46689">
    <property type="entry name" value="Homeodomain-like"/>
    <property type="match status" value="1"/>
</dbReference>
<dbReference type="Pfam" id="PF00440">
    <property type="entry name" value="TetR_N"/>
    <property type="match status" value="1"/>
</dbReference>
<dbReference type="Gene3D" id="1.10.357.10">
    <property type="entry name" value="Tetracycline Repressor, domain 2"/>
    <property type="match status" value="1"/>
</dbReference>
<evidence type="ECO:0000313" key="4">
    <source>
        <dbReference type="EMBL" id="KRT14515.1"/>
    </source>
</evidence>
<protein>
    <recommendedName>
        <fullName evidence="3">HTH tetR-type domain-containing protein</fullName>
    </recommendedName>
</protein>
<accession>A0A0T5VKW2</accession>
<evidence type="ECO:0000259" key="3">
    <source>
        <dbReference type="PROSITE" id="PS50977"/>
    </source>
</evidence>